<evidence type="ECO:0000313" key="4">
    <source>
        <dbReference type="EMBL" id="PYZ93853.1"/>
    </source>
</evidence>
<dbReference type="InterPro" id="IPR011041">
    <property type="entry name" value="Quinoprot_gluc/sorb_DH_b-prop"/>
</dbReference>
<feature type="chain" id="PRO_5038874145" evidence="2">
    <location>
        <begin position="21"/>
        <end position="384"/>
    </location>
</feature>
<accession>A0A323TMF5</accession>
<dbReference type="Gene3D" id="2.120.10.30">
    <property type="entry name" value="TolB, C-terminal domain"/>
    <property type="match status" value="1"/>
</dbReference>
<dbReference type="EMBL" id="PDOD01000002">
    <property type="protein sequence ID" value="PYZ93853.1"/>
    <property type="molecule type" value="Genomic_DNA"/>
</dbReference>
<feature type="compositionally biased region" description="Polar residues" evidence="1">
    <location>
        <begin position="21"/>
        <end position="36"/>
    </location>
</feature>
<dbReference type="Pfam" id="PF07995">
    <property type="entry name" value="GSDH"/>
    <property type="match status" value="1"/>
</dbReference>
<evidence type="ECO:0000256" key="1">
    <source>
        <dbReference type="SAM" id="MobiDB-lite"/>
    </source>
</evidence>
<reference evidence="4 5" key="1">
    <citation type="submission" date="2017-10" db="EMBL/GenBank/DDBJ databases">
        <title>Bacillus sp. nov., a halophilic bacterium isolated from a Keqin Lake.</title>
        <authorList>
            <person name="Wang H."/>
        </authorList>
    </citation>
    <scope>NUCLEOTIDE SEQUENCE [LARGE SCALE GENOMIC DNA]</scope>
    <source>
        <strain evidence="4 5">KQ-12</strain>
    </source>
</reference>
<keyword evidence="2" id="KW-0732">Signal</keyword>
<feature type="signal peptide" evidence="2">
    <location>
        <begin position="1"/>
        <end position="20"/>
    </location>
</feature>
<feature type="domain" description="Glucose/Sorbosone dehydrogenase" evidence="3">
    <location>
        <begin position="76"/>
        <end position="367"/>
    </location>
</feature>
<dbReference type="PANTHER" id="PTHR19328:SF13">
    <property type="entry name" value="HIPL1 PROTEIN"/>
    <property type="match status" value="1"/>
</dbReference>
<sequence length="384" mass="42813">MKKRFIVLVISAVIFSSCQAGENNDQTNSESDNNEQLPHVEESNNDGGNQEDHTEDGQLNGKTSEDWEVETVANNLDVPWSVMVQEDAFYMSERNGSIVVVNGSEMERQELMTSDPIAHEGEAGLLGFVLADDYEDSREGIAYYTFVNEQGNLMNRVVKIENDDGWEETEILLDEIPGDRIHNGGRLAIGPDNMLYVTTGDANIPEDSQDETNLAGSILRMTHKGEVPEDNPLEGSYVYSYGHRNPQGLAWNSEGNLYSSEHGPAAQDELNLIEPGKNYGWPVIEGDESADDMEEPIIHSGEDTWAPSGIAFWTDHLLMTGLRGESLYYYHEEENNIVQIFEGKGRLRDVKVEGNSIYIITNNTDGRGSPDEDDDKLLKLTLND</sequence>
<dbReference type="RefSeq" id="WP_110609884.1">
    <property type="nucleotide sequence ID" value="NZ_PDOD01000002.1"/>
</dbReference>
<dbReference type="InterPro" id="IPR012938">
    <property type="entry name" value="Glc/Sorbosone_DH"/>
</dbReference>
<protein>
    <submittedName>
        <fullName evidence="4">Quinoprotein glucose dehydrogenase</fullName>
    </submittedName>
</protein>
<comment type="caution">
    <text evidence="4">The sequence shown here is derived from an EMBL/GenBank/DDBJ whole genome shotgun (WGS) entry which is preliminary data.</text>
</comment>
<organism evidence="4 5">
    <name type="scientific">Salipaludibacillus keqinensis</name>
    <dbReference type="NCBI Taxonomy" id="2045207"/>
    <lineage>
        <taxon>Bacteria</taxon>
        <taxon>Bacillati</taxon>
        <taxon>Bacillota</taxon>
        <taxon>Bacilli</taxon>
        <taxon>Bacillales</taxon>
        <taxon>Bacillaceae</taxon>
    </lineage>
</organism>
<dbReference type="PROSITE" id="PS51257">
    <property type="entry name" value="PROKAR_LIPOPROTEIN"/>
    <property type="match status" value="1"/>
</dbReference>
<dbReference type="AlphaFoldDB" id="A0A323TMF5"/>
<dbReference type="SUPFAM" id="SSF50952">
    <property type="entry name" value="Soluble quinoprotein glucose dehydrogenase"/>
    <property type="match status" value="1"/>
</dbReference>
<feature type="region of interest" description="Disordered" evidence="1">
    <location>
        <begin position="21"/>
        <end position="65"/>
    </location>
</feature>
<dbReference type="Proteomes" id="UP000248214">
    <property type="component" value="Unassembled WGS sequence"/>
</dbReference>
<evidence type="ECO:0000313" key="5">
    <source>
        <dbReference type="Proteomes" id="UP000248214"/>
    </source>
</evidence>
<dbReference type="PANTHER" id="PTHR19328">
    <property type="entry name" value="HEDGEHOG-INTERACTING PROTEIN"/>
    <property type="match status" value="1"/>
</dbReference>
<dbReference type="OrthoDB" id="9770043at2"/>
<evidence type="ECO:0000256" key="2">
    <source>
        <dbReference type="SAM" id="SignalP"/>
    </source>
</evidence>
<evidence type="ECO:0000259" key="3">
    <source>
        <dbReference type="Pfam" id="PF07995"/>
    </source>
</evidence>
<dbReference type="InterPro" id="IPR011042">
    <property type="entry name" value="6-blade_b-propeller_TolB-like"/>
</dbReference>
<gene>
    <name evidence="4" type="ORF">CR194_11985</name>
</gene>
<name>A0A323TMF5_9BACI</name>
<keyword evidence="5" id="KW-1185">Reference proteome</keyword>
<proteinExistence type="predicted"/>